<evidence type="ECO:0000313" key="4">
    <source>
        <dbReference type="Proteomes" id="UP000254649"/>
    </source>
</evidence>
<dbReference type="OrthoDB" id="9800417at2"/>
<dbReference type="Pfam" id="PF05901">
    <property type="entry name" value="Excalibur"/>
    <property type="match status" value="1"/>
</dbReference>
<gene>
    <name evidence="3" type="ORF">NCTC10801_01709</name>
</gene>
<feature type="chain" id="PRO_5016590552" evidence="1">
    <location>
        <begin position="22"/>
        <end position="74"/>
    </location>
</feature>
<proteinExistence type="predicted"/>
<evidence type="ECO:0000313" key="3">
    <source>
        <dbReference type="EMBL" id="SUT92520.1"/>
    </source>
</evidence>
<evidence type="ECO:0000256" key="1">
    <source>
        <dbReference type="SAM" id="SignalP"/>
    </source>
</evidence>
<evidence type="ECO:0000259" key="2">
    <source>
        <dbReference type="SMART" id="SM00894"/>
    </source>
</evidence>
<protein>
    <submittedName>
        <fullName evidence="3">Excalibur calcium-binding domain</fullName>
    </submittedName>
</protein>
<dbReference type="EMBL" id="UFRQ01000003">
    <property type="protein sequence ID" value="SUT92520.1"/>
    <property type="molecule type" value="Genomic_DNA"/>
</dbReference>
<dbReference type="AlphaFoldDB" id="A0A380TV58"/>
<name>A0A380TV58_9PAST</name>
<accession>A0A380TV58</accession>
<sequence length="74" mass="8129">MKKLILIITALSLAFSTATFAKSKKADAEQFSCADSKYCKEMSSCAEAKYHLNECGESRLDRDGDGVPCENVCR</sequence>
<keyword evidence="1" id="KW-0732">Signal</keyword>
<reference evidence="3 4" key="1">
    <citation type="submission" date="2018-06" db="EMBL/GenBank/DDBJ databases">
        <authorList>
            <consortium name="Pathogen Informatics"/>
            <person name="Doyle S."/>
        </authorList>
    </citation>
    <scope>NUCLEOTIDE SEQUENCE [LARGE SCALE GENOMIC DNA]</scope>
    <source>
        <strain evidence="3 4">NCTC10801</strain>
    </source>
</reference>
<keyword evidence="4" id="KW-1185">Reference proteome</keyword>
<dbReference type="SMART" id="SM00894">
    <property type="entry name" value="Excalibur"/>
    <property type="match status" value="1"/>
</dbReference>
<dbReference type="Proteomes" id="UP000254649">
    <property type="component" value="Unassembled WGS sequence"/>
</dbReference>
<feature type="domain" description="Excalibur calcium-binding" evidence="2">
    <location>
        <begin position="35"/>
        <end position="70"/>
    </location>
</feature>
<feature type="signal peptide" evidence="1">
    <location>
        <begin position="1"/>
        <end position="21"/>
    </location>
</feature>
<organism evidence="3 4">
    <name type="scientific">[Actinobacillus] rossii</name>
    <dbReference type="NCBI Taxonomy" id="123820"/>
    <lineage>
        <taxon>Bacteria</taxon>
        <taxon>Pseudomonadati</taxon>
        <taxon>Pseudomonadota</taxon>
        <taxon>Gammaproteobacteria</taxon>
        <taxon>Pasteurellales</taxon>
        <taxon>Pasteurellaceae</taxon>
    </lineage>
</organism>
<dbReference type="InterPro" id="IPR008613">
    <property type="entry name" value="Excalibur_Ca-bd_domain"/>
</dbReference>